<dbReference type="InterPro" id="IPR006660">
    <property type="entry name" value="Arsenate_reductase-like"/>
</dbReference>
<organism evidence="3">
    <name type="scientific">Marivirga arenosa</name>
    <dbReference type="NCBI Taxonomy" id="3059076"/>
    <lineage>
        <taxon>Bacteria</taxon>
        <taxon>Pseudomonadati</taxon>
        <taxon>Bacteroidota</taxon>
        <taxon>Cytophagia</taxon>
        <taxon>Cytophagales</taxon>
        <taxon>Marivirgaceae</taxon>
        <taxon>Marivirga</taxon>
    </lineage>
</organism>
<comment type="similarity">
    <text evidence="1 2">Belongs to the ArsC family.</text>
</comment>
<proteinExistence type="inferred from homology"/>
<protein>
    <recommendedName>
        <fullName evidence="4">Arsenate reductase</fullName>
    </recommendedName>
</protein>
<dbReference type="AlphaFoldDB" id="A0AA49GCM8"/>
<dbReference type="Proteomes" id="UP001232019">
    <property type="component" value="Chromosome"/>
</dbReference>
<gene>
    <name evidence="3" type="ORF">QYS47_08665</name>
</gene>
<accession>A0AA49GCM8</accession>
<dbReference type="PROSITE" id="PS51353">
    <property type="entry name" value="ARSC"/>
    <property type="match status" value="1"/>
</dbReference>
<dbReference type="Pfam" id="PF03960">
    <property type="entry name" value="ArsC"/>
    <property type="match status" value="1"/>
</dbReference>
<dbReference type="SUPFAM" id="SSF52833">
    <property type="entry name" value="Thioredoxin-like"/>
    <property type="match status" value="1"/>
</dbReference>
<evidence type="ECO:0008006" key="4">
    <source>
        <dbReference type="Google" id="ProtNLM"/>
    </source>
</evidence>
<evidence type="ECO:0000313" key="3">
    <source>
        <dbReference type="EMBL" id="WKK82177.2"/>
    </source>
</evidence>
<dbReference type="KEGG" id="marp:QYS47_08665"/>
<dbReference type="InterPro" id="IPR036249">
    <property type="entry name" value="Thioredoxin-like_sf"/>
</dbReference>
<name>A0AA49GCM8_9BACT</name>
<sequence>MHIVYIHMDNEMKKSDMELKFIYNKNQIKEREALAYAESIDQHYINEIDIEKVYLTERQWAEIAQKLGVEIQDLINTNNDYYQDILKGKEFDEDDLLTLIKDHPQIVKTPILESKASAKFIKSPYDLNELDMAFKEIKGEYANKGESDD</sequence>
<reference evidence="3" key="1">
    <citation type="submission" date="2023-08" db="EMBL/GenBank/DDBJ databases">
        <title>Comparative genomics and taxonomic characterization of three novel marine species of genus Marivirga.</title>
        <authorList>
            <person name="Muhammad N."/>
            <person name="Kim S.-G."/>
        </authorList>
    </citation>
    <scope>NUCLEOTIDE SEQUENCE</scope>
    <source>
        <strain evidence="3">BKB1-2</strain>
    </source>
</reference>
<dbReference type="EMBL" id="CP129968">
    <property type="protein sequence ID" value="WKK82177.2"/>
    <property type="molecule type" value="Genomic_DNA"/>
</dbReference>
<evidence type="ECO:0000256" key="1">
    <source>
        <dbReference type="ARBA" id="ARBA00007198"/>
    </source>
</evidence>
<dbReference type="RefSeq" id="WP_322347816.1">
    <property type="nucleotide sequence ID" value="NZ_CP129968.2"/>
</dbReference>
<evidence type="ECO:0000256" key="2">
    <source>
        <dbReference type="PROSITE-ProRule" id="PRU01282"/>
    </source>
</evidence>
<dbReference type="Gene3D" id="3.40.30.10">
    <property type="entry name" value="Glutaredoxin"/>
    <property type="match status" value="1"/>
</dbReference>